<protein>
    <recommendedName>
        <fullName evidence="3">Lipoprotein</fullName>
    </recommendedName>
</protein>
<dbReference type="Proteomes" id="UP000253319">
    <property type="component" value="Unassembled WGS sequence"/>
</dbReference>
<dbReference type="EMBL" id="QLST01000002">
    <property type="protein sequence ID" value="RBA29578.1"/>
    <property type="molecule type" value="Genomic_DNA"/>
</dbReference>
<gene>
    <name evidence="1" type="ORF">DPN68_02740</name>
</gene>
<evidence type="ECO:0008006" key="3">
    <source>
        <dbReference type="Google" id="ProtNLM"/>
    </source>
</evidence>
<dbReference type="PROSITE" id="PS51257">
    <property type="entry name" value="PROKAR_LIPOPROTEIN"/>
    <property type="match status" value="1"/>
</dbReference>
<sequence length="119" mass="13225">MKKSILCVFIFSIISSCTSSNNIVKIINESESKIDSILLIGNQKCSPLVLKNITPNNSKTGALDNCNKSGGDGSYILKLYVDNNEITKGFGYYTNGVMYFDEFVIKFTKDNSIIITEKF</sequence>
<name>A0A365P4Q5_9FLAO</name>
<reference evidence="1 2" key="1">
    <citation type="submission" date="2018-06" db="EMBL/GenBank/DDBJ databases">
        <title>Flavobacterium tibetense sp. nov., isolated from a wetland YonghuCo on Tibetan Plateau.</title>
        <authorList>
            <person name="Xing P."/>
            <person name="Phurbu D."/>
            <person name="Lu H."/>
        </authorList>
    </citation>
    <scope>NUCLEOTIDE SEQUENCE [LARGE SCALE GENOMIC DNA]</scope>
    <source>
        <strain evidence="1 2">YH5</strain>
    </source>
</reference>
<dbReference type="AlphaFoldDB" id="A0A365P4Q5"/>
<accession>A0A365P4Q5</accession>
<comment type="caution">
    <text evidence="1">The sequence shown here is derived from an EMBL/GenBank/DDBJ whole genome shotgun (WGS) entry which is preliminary data.</text>
</comment>
<keyword evidence="2" id="KW-1185">Reference proteome</keyword>
<dbReference type="RefSeq" id="WP_113988060.1">
    <property type="nucleotide sequence ID" value="NZ_QLST01000002.1"/>
</dbReference>
<evidence type="ECO:0000313" key="2">
    <source>
        <dbReference type="Proteomes" id="UP000253319"/>
    </source>
</evidence>
<organism evidence="1 2">
    <name type="scientific">Flavobacterium tibetense</name>
    <dbReference type="NCBI Taxonomy" id="2233533"/>
    <lineage>
        <taxon>Bacteria</taxon>
        <taxon>Pseudomonadati</taxon>
        <taxon>Bacteroidota</taxon>
        <taxon>Flavobacteriia</taxon>
        <taxon>Flavobacteriales</taxon>
        <taxon>Flavobacteriaceae</taxon>
        <taxon>Flavobacterium</taxon>
    </lineage>
</organism>
<proteinExistence type="predicted"/>
<evidence type="ECO:0000313" key="1">
    <source>
        <dbReference type="EMBL" id="RBA29578.1"/>
    </source>
</evidence>